<organism evidence="1">
    <name type="scientific">Trepomonas sp. PC1</name>
    <dbReference type="NCBI Taxonomy" id="1076344"/>
    <lineage>
        <taxon>Eukaryota</taxon>
        <taxon>Metamonada</taxon>
        <taxon>Diplomonadida</taxon>
        <taxon>Hexamitidae</taxon>
        <taxon>Hexamitinae</taxon>
        <taxon>Trepomonas</taxon>
    </lineage>
</organism>
<evidence type="ECO:0000313" key="1">
    <source>
        <dbReference type="EMBL" id="JAP91795.1"/>
    </source>
</evidence>
<sequence length="136" mass="15701">CVNLDNVEILGSRAFAYCMALKIVCFKKVQIIPDSCFDNCYSLQAISFASAQEIKYATFLKCHSLKFAHLPKLKSLQRNSFTSQQNKIQFSPELTQNLSQILKDGFTDRQQQNYDFSWCIQKTIQKHHHNLNCSLT</sequence>
<dbReference type="InterPro" id="IPR032675">
    <property type="entry name" value="LRR_dom_sf"/>
</dbReference>
<protein>
    <submittedName>
        <fullName evidence="1">Leucine rich repeats-containing protein</fullName>
    </submittedName>
</protein>
<proteinExistence type="predicted"/>
<dbReference type="Pfam" id="PF13306">
    <property type="entry name" value="LRR_5"/>
    <property type="match status" value="1"/>
</dbReference>
<reference evidence="1" key="1">
    <citation type="submission" date="2015-07" db="EMBL/GenBank/DDBJ databases">
        <title>Adaptation to a free-living lifestyle via gene acquisitions in the diplomonad Trepomonas sp. PC1.</title>
        <authorList>
            <person name="Xu F."/>
            <person name="Jerlstrom-Hultqvist J."/>
            <person name="Kolisko M."/>
            <person name="Simpson A.G.B."/>
            <person name="Roger A.J."/>
            <person name="Svard S.G."/>
            <person name="Andersson J.O."/>
        </authorList>
    </citation>
    <scope>NUCLEOTIDE SEQUENCE</scope>
    <source>
        <strain evidence="1">PC1</strain>
    </source>
</reference>
<dbReference type="AlphaFoldDB" id="A0A146K7J0"/>
<feature type="non-terminal residue" evidence="1">
    <location>
        <position position="1"/>
    </location>
</feature>
<gene>
    <name evidence="1" type="ORF">TPC1_16477</name>
</gene>
<dbReference type="SUPFAM" id="SSF52058">
    <property type="entry name" value="L domain-like"/>
    <property type="match status" value="1"/>
</dbReference>
<dbReference type="EMBL" id="GDID01004811">
    <property type="protein sequence ID" value="JAP91795.1"/>
    <property type="molecule type" value="Transcribed_RNA"/>
</dbReference>
<feature type="non-terminal residue" evidence="1">
    <location>
        <position position="136"/>
    </location>
</feature>
<dbReference type="Gene3D" id="3.80.10.10">
    <property type="entry name" value="Ribonuclease Inhibitor"/>
    <property type="match status" value="1"/>
</dbReference>
<name>A0A146K7J0_9EUKA</name>
<dbReference type="InterPro" id="IPR026906">
    <property type="entry name" value="LRR_5"/>
</dbReference>
<accession>A0A146K7J0</accession>